<evidence type="ECO:0000313" key="2">
    <source>
        <dbReference type="Proteomes" id="UP000248483"/>
    </source>
</evidence>
<feature type="region of interest" description="Disordered" evidence="1">
    <location>
        <begin position="53"/>
        <end position="74"/>
    </location>
</feature>
<dbReference type="AlphaFoldDB" id="A0A7F8KCD6"/>
<proteinExistence type="predicted"/>
<name>A0A7F8KCD6_DELLE</name>
<organism evidence="2 3">
    <name type="scientific">Delphinapterus leucas</name>
    <name type="common">Beluga whale</name>
    <dbReference type="NCBI Taxonomy" id="9749"/>
    <lineage>
        <taxon>Eukaryota</taxon>
        <taxon>Metazoa</taxon>
        <taxon>Chordata</taxon>
        <taxon>Craniata</taxon>
        <taxon>Vertebrata</taxon>
        <taxon>Euteleostomi</taxon>
        <taxon>Mammalia</taxon>
        <taxon>Eutheria</taxon>
        <taxon>Laurasiatheria</taxon>
        <taxon>Artiodactyla</taxon>
        <taxon>Whippomorpha</taxon>
        <taxon>Cetacea</taxon>
        <taxon>Odontoceti</taxon>
        <taxon>Monodontidae</taxon>
        <taxon>Delphinapterus</taxon>
    </lineage>
</organism>
<evidence type="ECO:0000256" key="1">
    <source>
        <dbReference type="SAM" id="MobiDB-lite"/>
    </source>
</evidence>
<sequence>MGHFQPGQVAQWLDSLTGCLRCDCPLLLQRQDSGPRNTRLDSWACSLQALPGAGGEGGATRTQPTAAWPLRYDGPRPLRPRPPLGPRARSCWLGILVLAVCLFGQNPLTAKQAEVPWSSSSIHRIYTGFVDTGDVWQRLNTWLVEENVPHTRSCCRTWKAHMTGDHVFCMPGDEAATGPIGTLGGQCTLVQRIGPNLVISGKDVTINTTLNPEIKVSQAVLGRQFLAALKPQRSKEKPKQNPDTLHGTFALLWRAVLPKRNDFSGFSYIVPNGVPRKVNLVPDRLMCYKVRLSRNPENVCAP</sequence>
<dbReference type="InParanoid" id="A0A7F8KCD6"/>
<dbReference type="Proteomes" id="UP000248483">
    <property type="component" value="Unplaced"/>
</dbReference>
<evidence type="ECO:0000313" key="3">
    <source>
        <dbReference type="RefSeq" id="XP_030618310.1"/>
    </source>
</evidence>
<dbReference type="KEGG" id="dle:111175077"/>
<reference evidence="3" key="1">
    <citation type="submission" date="2025-08" db="UniProtKB">
        <authorList>
            <consortium name="RefSeq"/>
        </authorList>
    </citation>
    <scope>IDENTIFICATION</scope>
    <source>
        <tissue evidence="3">Blood</tissue>
    </source>
</reference>
<gene>
    <name evidence="3" type="primary">LOC111175077</name>
</gene>
<dbReference type="GeneID" id="111175077"/>
<keyword evidence="2" id="KW-1185">Reference proteome</keyword>
<accession>A0A7F8KCD6</accession>
<dbReference type="RefSeq" id="XP_030618310.1">
    <property type="nucleotide sequence ID" value="XM_030762450.1"/>
</dbReference>
<protein>
    <submittedName>
        <fullName evidence="3">Uncharacterized protein LOC111175077</fullName>
    </submittedName>
</protein>